<dbReference type="Gene3D" id="1.20.120.550">
    <property type="entry name" value="Membrane associated eicosanoid/glutathione metabolism-like domain"/>
    <property type="match status" value="1"/>
</dbReference>
<dbReference type="Pfam" id="PF01124">
    <property type="entry name" value="MAPEG"/>
    <property type="match status" value="1"/>
</dbReference>
<organism evidence="6 7">
    <name type="scientific">Novosphingobium jiangmenense</name>
    <dbReference type="NCBI Taxonomy" id="2791981"/>
    <lineage>
        <taxon>Bacteria</taxon>
        <taxon>Pseudomonadati</taxon>
        <taxon>Pseudomonadota</taxon>
        <taxon>Alphaproteobacteria</taxon>
        <taxon>Sphingomonadales</taxon>
        <taxon>Sphingomonadaceae</taxon>
        <taxon>Novosphingobium</taxon>
    </lineage>
</organism>
<evidence type="ECO:0000256" key="2">
    <source>
        <dbReference type="ARBA" id="ARBA00022692"/>
    </source>
</evidence>
<evidence type="ECO:0000313" key="6">
    <source>
        <dbReference type="EMBL" id="MBF9151410.1"/>
    </source>
</evidence>
<feature type="transmembrane region" description="Helical" evidence="5">
    <location>
        <begin position="6"/>
        <end position="24"/>
    </location>
</feature>
<dbReference type="EMBL" id="JADQDC010000006">
    <property type="protein sequence ID" value="MBF9151410.1"/>
    <property type="molecule type" value="Genomic_DNA"/>
</dbReference>
<gene>
    <name evidence="6" type="ORF">I2488_10385</name>
</gene>
<proteinExistence type="predicted"/>
<keyword evidence="3 5" id="KW-1133">Transmembrane helix</keyword>
<dbReference type="InterPro" id="IPR023352">
    <property type="entry name" value="MAPEG-like_dom_sf"/>
</dbReference>
<comment type="subcellular location">
    <subcellularLocation>
        <location evidence="1">Membrane</location>
    </subcellularLocation>
</comment>
<keyword evidence="4 5" id="KW-0472">Membrane</keyword>
<sequence length="148" mass="15964">MQAQILTPAAVLVLWSIVMLFWMAGTRLPALKQKGGLGKAKPGGRGQDLEGVLPDEINWKAHNYSHLMEQPTLFYATVMILAIMGAASLDVALAWAYVVLRIVHSIWQATVNRVPVRFTLFLLSTLCLIGLALRALGATLGGATMGHG</sequence>
<name>A0ABS0HGM3_9SPHN</name>
<dbReference type="Proteomes" id="UP000600799">
    <property type="component" value="Unassembled WGS sequence"/>
</dbReference>
<dbReference type="RefSeq" id="WP_196275733.1">
    <property type="nucleotide sequence ID" value="NZ_JADQDC010000006.1"/>
</dbReference>
<evidence type="ECO:0000313" key="7">
    <source>
        <dbReference type="Proteomes" id="UP000600799"/>
    </source>
</evidence>
<dbReference type="InterPro" id="IPR001129">
    <property type="entry name" value="Membr-assoc_MAPEG"/>
</dbReference>
<dbReference type="SUPFAM" id="SSF161084">
    <property type="entry name" value="MAPEG domain-like"/>
    <property type="match status" value="1"/>
</dbReference>
<keyword evidence="7" id="KW-1185">Reference proteome</keyword>
<feature type="transmembrane region" description="Helical" evidence="5">
    <location>
        <begin position="73"/>
        <end position="98"/>
    </location>
</feature>
<feature type="transmembrane region" description="Helical" evidence="5">
    <location>
        <begin position="118"/>
        <end position="136"/>
    </location>
</feature>
<evidence type="ECO:0000256" key="4">
    <source>
        <dbReference type="ARBA" id="ARBA00023136"/>
    </source>
</evidence>
<accession>A0ABS0HGM3</accession>
<evidence type="ECO:0000256" key="1">
    <source>
        <dbReference type="ARBA" id="ARBA00004370"/>
    </source>
</evidence>
<comment type="caution">
    <text evidence="6">The sequence shown here is derived from an EMBL/GenBank/DDBJ whole genome shotgun (WGS) entry which is preliminary data.</text>
</comment>
<reference evidence="6 7" key="1">
    <citation type="submission" date="2020-11" db="EMBL/GenBank/DDBJ databases">
        <title>The genome sequence of Novosphingobium sp. 1Y9A.</title>
        <authorList>
            <person name="Liu Y."/>
        </authorList>
    </citation>
    <scope>NUCLEOTIDE SEQUENCE [LARGE SCALE GENOMIC DNA]</scope>
    <source>
        <strain evidence="6 7">1Y9A</strain>
    </source>
</reference>
<keyword evidence="2 5" id="KW-0812">Transmembrane</keyword>
<evidence type="ECO:0000256" key="3">
    <source>
        <dbReference type="ARBA" id="ARBA00022989"/>
    </source>
</evidence>
<evidence type="ECO:0000256" key="5">
    <source>
        <dbReference type="SAM" id="Phobius"/>
    </source>
</evidence>
<protein>
    <submittedName>
        <fullName evidence="6">MAPEG family protein</fullName>
    </submittedName>
</protein>